<dbReference type="GeneID" id="78379682"/>
<proteinExistence type="predicted"/>
<reference evidence="1 2" key="1">
    <citation type="submission" date="2014-05" db="EMBL/GenBank/DDBJ databases">
        <title>ATOL: Assembling a taxonomically balanced genome-scale reconstruction of the evolutionary history of the Enterobacteriaceae.</title>
        <authorList>
            <person name="Plunkett G.III."/>
            <person name="Neeno-Eckwall E.C."/>
            <person name="Glasner J.D."/>
            <person name="Perna N.T."/>
        </authorList>
    </citation>
    <scope>NUCLEOTIDE SEQUENCE [LARGE SCALE GENOMIC DNA]</scope>
    <source>
        <strain evidence="1 2">ATCC 33852</strain>
    </source>
</reference>
<dbReference type="EMBL" id="JMPJ01000038">
    <property type="protein sequence ID" value="KFC83269.1"/>
    <property type="molecule type" value="Genomic_DNA"/>
</dbReference>
<name>A0A085GHS4_EWIA3</name>
<dbReference type="RefSeq" id="WP_034789761.1">
    <property type="nucleotide sequence ID" value="NZ_JMPJ01000038.1"/>
</dbReference>
<comment type="caution">
    <text evidence="1">The sequence shown here is derived from an EMBL/GenBank/DDBJ whole genome shotgun (WGS) entry which is preliminary data.</text>
</comment>
<dbReference type="eggNOG" id="COG3832">
    <property type="taxonomic scope" value="Bacteria"/>
</dbReference>
<dbReference type="Proteomes" id="UP000028640">
    <property type="component" value="Unassembled WGS sequence"/>
</dbReference>
<dbReference type="SUPFAM" id="SSF55961">
    <property type="entry name" value="Bet v1-like"/>
    <property type="match status" value="1"/>
</dbReference>
<keyword evidence="2" id="KW-1185">Reference proteome</keyword>
<dbReference type="InterPro" id="IPR023393">
    <property type="entry name" value="START-like_dom_sf"/>
</dbReference>
<dbReference type="OrthoDB" id="9800600at2"/>
<dbReference type="AlphaFoldDB" id="A0A085GHS4"/>
<gene>
    <name evidence="1" type="ORF">GEAM_1339</name>
</gene>
<sequence>MTQKSPPQLELEYRLDAPPEKVWRAISTPTLRQQWLPDNLLASAEPLSATPNQELRLRMRDDQPPYLESTVQFHLRPDHADGCVLKIIHTLDDVRIAANDADATLMCAA</sequence>
<evidence type="ECO:0000313" key="2">
    <source>
        <dbReference type="Proteomes" id="UP000028640"/>
    </source>
</evidence>
<dbReference type="STRING" id="910964.GEAM_1339"/>
<dbReference type="Gene3D" id="3.30.530.20">
    <property type="match status" value="1"/>
</dbReference>
<dbReference type="CDD" id="cd07814">
    <property type="entry name" value="SRPBCC_CalC_Aha1-like"/>
    <property type="match status" value="1"/>
</dbReference>
<evidence type="ECO:0000313" key="1">
    <source>
        <dbReference type="EMBL" id="KFC83269.1"/>
    </source>
</evidence>
<accession>A0A085GHS4</accession>
<protein>
    <recommendedName>
        <fullName evidence="3">Polyketide cyclase</fullName>
    </recommendedName>
</protein>
<organism evidence="1 2">
    <name type="scientific">Ewingella americana (strain ATCC 33852 / DSM 4580 / CCUG 14506 / JCM 5911 / LMG 7869 / NCTC 12157 / CDC 1468-78)</name>
    <dbReference type="NCBI Taxonomy" id="910964"/>
    <lineage>
        <taxon>Bacteria</taxon>
        <taxon>Pseudomonadati</taxon>
        <taxon>Pseudomonadota</taxon>
        <taxon>Gammaproteobacteria</taxon>
        <taxon>Enterobacterales</taxon>
        <taxon>Yersiniaceae</taxon>
        <taxon>Ewingella</taxon>
    </lineage>
</organism>
<evidence type="ECO:0008006" key="3">
    <source>
        <dbReference type="Google" id="ProtNLM"/>
    </source>
</evidence>